<dbReference type="Proteomes" id="UP001164743">
    <property type="component" value="Chromosome 18A"/>
</dbReference>
<sequence>MIVRSKYHIQVRRLSWCNSALIRAYHHLSPHIGMAIKQWAKARGSCDPSGSQGPISDSSSPNSKSSTTSLTSNIPTTSEPIHTSSASRIQSKESTAAAEPTELLNINTTFVPGDRFDFDSLIISVRDGRPLRRPSSSPAVQGKQDMGIDWLLARVKGDLSD</sequence>
<feature type="region of interest" description="Disordered" evidence="1">
    <location>
        <begin position="43"/>
        <end position="100"/>
    </location>
</feature>
<dbReference type="Gene3D" id="1.10.1410.10">
    <property type="match status" value="1"/>
</dbReference>
<dbReference type="GeneID" id="77805596"/>
<accession>A0ABY7D7B0</accession>
<proteinExistence type="predicted"/>
<protein>
    <submittedName>
        <fullName evidence="2">Uncharacterized protein</fullName>
    </submittedName>
</protein>
<dbReference type="EMBL" id="CP110438">
    <property type="protein sequence ID" value="WAQ93130.1"/>
    <property type="molecule type" value="Genomic_DNA"/>
</dbReference>
<feature type="compositionally biased region" description="Low complexity" evidence="1">
    <location>
        <begin position="48"/>
        <end position="72"/>
    </location>
</feature>
<evidence type="ECO:0000256" key="1">
    <source>
        <dbReference type="SAM" id="MobiDB-lite"/>
    </source>
</evidence>
<name>A0ABY7D7B0_9BASI</name>
<organism evidence="2 3">
    <name type="scientific">Puccinia triticina</name>
    <dbReference type="NCBI Taxonomy" id="208348"/>
    <lineage>
        <taxon>Eukaryota</taxon>
        <taxon>Fungi</taxon>
        <taxon>Dikarya</taxon>
        <taxon>Basidiomycota</taxon>
        <taxon>Pucciniomycotina</taxon>
        <taxon>Pucciniomycetes</taxon>
        <taxon>Pucciniales</taxon>
        <taxon>Pucciniaceae</taxon>
        <taxon>Puccinia</taxon>
    </lineage>
</organism>
<feature type="compositionally biased region" description="Polar residues" evidence="1">
    <location>
        <begin position="73"/>
        <end position="94"/>
    </location>
</feature>
<dbReference type="RefSeq" id="XP_053028685.1">
    <property type="nucleotide sequence ID" value="XM_053164701.1"/>
</dbReference>
<evidence type="ECO:0000313" key="3">
    <source>
        <dbReference type="Proteomes" id="UP001164743"/>
    </source>
</evidence>
<reference evidence="2" key="1">
    <citation type="submission" date="2022-10" db="EMBL/GenBank/DDBJ databases">
        <title>Puccinia triticina Genome sequencing and assembly.</title>
        <authorList>
            <person name="Li C."/>
        </authorList>
    </citation>
    <scope>NUCLEOTIDE SEQUENCE</scope>
    <source>
        <strain evidence="2">Pt15</strain>
    </source>
</reference>
<keyword evidence="3" id="KW-1185">Reference proteome</keyword>
<gene>
    <name evidence="2" type="ORF">PtA15_18A188</name>
</gene>
<evidence type="ECO:0000313" key="2">
    <source>
        <dbReference type="EMBL" id="WAQ93130.1"/>
    </source>
</evidence>